<evidence type="ECO:0000313" key="6">
    <source>
        <dbReference type="Proteomes" id="UP000184310"/>
    </source>
</evidence>
<dbReference type="InterPro" id="IPR018060">
    <property type="entry name" value="HTH_AraC"/>
</dbReference>
<dbReference type="PROSITE" id="PS01124">
    <property type="entry name" value="HTH_ARAC_FAMILY_2"/>
    <property type="match status" value="1"/>
</dbReference>
<dbReference type="InterPro" id="IPR018062">
    <property type="entry name" value="HTH_AraC-typ_CS"/>
</dbReference>
<dbReference type="SMART" id="SM00342">
    <property type="entry name" value="HTH_ARAC"/>
    <property type="match status" value="1"/>
</dbReference>
<dbReference type="Pfam" id="PF12833">
    <property type="entry name" value="HTH_18"/>
    <property type="match status" value="1"/>
</dbReference>
<dbReference type="GO" id="GO:0043565">
    <property type="term" value="F:sequence-specific DNA binding"/>
    <property type="evidence" value="ECO:0007669"/>
    <property type="project" value="InterPro"/>
</dbReference>
<name>A0A1M6VBF3_9CLOT</name>
<organism evidence="5 6">
    <name type="scientific">Clostridium cavendishii DSM 21758</name>
    <dbReference type="NCBI Taxonomy" id="1121302"/>
    <lineage>
        <taxon>Bacteria</taxon>
        <taxon>Bacillati</taxon>
        <taxon>Bacillota</taxon>
        <taxon>Clostridia</taxon>
        <taxon>Eubacteriales</taxon>
        <taxon>Clostridiaceae</taxon>
        <taxon>Clostridium</taxon>
    </lineage>
</organism>
<dbReference type="STRING" id="1121302.SAMN02745163_04459"/>
<evidence type="ECO:0000313" key="5">
    <source>
        <dbReference type="EMBL" id="SHK78694.1"/>
    </source>
</evidence>
<protein>
    <submittedName>
        <fullName evidence="5">AraC-type DNA-binding protein</fullName>
    </submittedName>
</protein>
<dbReference type="PANTHER" id="PTHR43280:SF28">
    <property type="entry name" value="HTH-TYPE TRANSCRIPTIONAL ACTIVATOR RHAS"/>
    <property type="match status" value="1"/>
</dbReference>
<dbReference type="RefSeq" id="WP_072993699.1">
    <property type="nucleotide sequence ID" value="NZ_FQZB01000028.1"/>
</dbReference>
<evidence type="ECO:0000256" key="2">
    <source>
        <dbReference type="ARBA" id="ARBA00023125"/>
    </source>
</evidence>
<dbReference type="PROSITE" id="PS00041">
    <property type="entry name" value="HTH_ARAC_FAMILY_1"/>
    <property type="match status" value="1"/>
</dbReference>
<dbReference type="SUPFAM" id="SSF46689">
    <property type="entry name" value="Homeodomain-like"/>
    <property type="match status" value="2"/>
</dbReference>
<evidence type="ECO:0000259" key="4">
    <source>
        <dbReference type="PROSITE" id="PS01124"/>
    </source>
</evidence>
<dbReference type="GO" id="GO:0003700">
    <property type="term" value="F:DNA-binding transcription factor activity"/>
    <property type="evidence" value="ECO:0007669"/>
    <property type="project" value="InterPro"/>
</dbReference>
<evidence type="ECO:0000256" key="1">
    <source>
        <dbReference type="ARBA" id="ARBA00023015"/>
    </source>
</evidence>
<accession>A0A1M6VBF3</accession>
<dbReference type="AlphaFoldDB" id="A0A1M6VBF3"/>
<sequence length="227" mass="26816">MINSKQNQQFLVEDLIREKLRSGQIDKVLEIYEKSYRVCLFNDLIEVDARDALKRNIIILMVATSRGLLDEEKTCNSLRITCSLYLEKLNKVEKFINIYELGKEYLIEIDKILRKNNYSCKNFVVRKVMTYIKENLQEDLSLDLLSKQVHLSKNYLSTLFVEATGEKITSYINNQRLKKSKELLKEGDYSLAYVSDLCGFKNQSYFSMVFKERERISPSIYRKLNKR</sequence>
<proteinExistence type="predicted"/>
<dbReference type="PANTHER" id="PTHR43280">
    <property type="entry name" value="ARAC-FAMILY TRANSCRIPTIONAL REGULATOR"/>
    <property type="match status" value="1"/>
</dbReference>
<reference evidence="5 6" key="1">
    <citation type="submission" date="2016-11" db="EMBL/GenBank/DDBJ databases">
        <authorList>
            <person name="Jaros S."/>
            <person name="Januszkiewicz K."/>
            <person name="Wedrychowicz H."/>
        </authorList>
    </citation>
    <scope>NUCLEOTIDE SEQUENCE [LARGE SCALE GENOMIC DNA]</scope>
    <source>
        <strain evidence="5 6">DSM 21758</strain>
    </source>
</reference>
<dbReference type="Gene3D" id="1.10.10.60">
    <property type="entry name" value="Homeodomain-like"/>
    <property type="match status" value="2"/>
</dbReference>
<keyword evidence="3" id="KW-0804">Transcription</keyword>
<keyword evidence="6" id="KW-1185">Reference proteome</keyword>
<dbReference type="Proteomes" id="UP000184310">
    <property type="component" value="Unassembled WGS sequence"/>
</dbReference>
<keyword evidence="1" id="KW-0805">Transcription regulation</keyword>
<evidence type="ECO:0000256" key="3">
    <source>
        <dbReference type="ARBA" id="ARBA00023163"/>
    </source>
</evidence>
<keyword evidence="2 5" id="KW-0238">DNA-binding</keyword>
<dbReference type="EMBL" id="FQZB01000028">
    <property type="protein sequence ID" value="SHK78694.1"/>
    <property type="molecule type" value="Genomic_DNA"/>
</dbReference>
<dbReference type="InterPro" id="IPR009057">
    <property type="entry name" value="Homeodomain-like_sf"/>
</dbReference>
<feature type="domain" description="HTH araC/xylS-type" evidence="4">
    <location>
        <begin position="126"/>
        <end position="224"/>
    </location>
</feature>
<dbReference type="OrthoDB" id="183331at2"/>
<gene>
    <name evidence="5" type="ORF">SAMN02745163_04459</name>
</gene>